<dbReference type="GO" id="GO:0070545">
    <property type="term" value="C:PeBoW complex"/>
    <property type="evidence" value="ECO:0007669"/>
    <property type="project" value="TreeGrafter"/>
</dbReference>
<evidence type="ECO:0000313" key="5">
    <source>
        <dbReference type="Proteomes" id="UP000681720"/>
    </source>
</evidence>
<evidence type="ECO:0000313" key="2">
    <source>
        <dbReference type="EMBL" id="CAF4258342.1"/>
    </source>
</evidence>
<gene>
    <name evidence="2" type="ORF">BYL167_LOCUS25827</name>
    <name evidence="3" type="ORF">BYL167_LOCUS25830</name>
    <name evidence="4" type="ORF">GIL414_LOCUS29444</name>
</gene>
<dbReference type="InterPro" id="IPR010613">
    <property type="entry name" value="PES"/>
</dbReference>
<evidence type="ECO:0000313" key="3">
    <source>
        <dbReference type="EMBL" id="CAF4258421.1"/>
    </source>
</evidence>
<evidence type="ECO:0000256" key="1">
    <source>
        <dbReference type="ARBA" id="ARBA00004123"/>
    </source>
</evidence>
<dbReference type="PANTHER" id="PTHR12221">
    <property type="entry name" value="PESCADILLO - RELATED"/>
    <property type="match status" value="1"/>
</dbReference>
<dbReference type="EMBL" id="CAJOBH010027422">
    <property type="protein sequence ID" value="CAF4258342.1"/>
    <property type="molecule type" value="Genomic_DNA"/>
</dbReference>
<dbReference type="Proteomes" id="UP000681720">
    <property type="component" value="Unassembled WGS sequence"/>
</dbReference>
<dbReference type="Gene3D" id="3.40.50.10190">
    <property type="entry name" value="BRCT domain"/>
    <property type="match status" value="1"/>
</dbReference>
<dbReference type="AlphaFoldDB" id="A0A8S2VD45"/>
<name>A0A8S2VD45_9BILA</name>
<proteinExistence type="predicted"/>
<dbReference type="Proteomes" id="UP000681967">
    <property type="component" value="Unassembled WGS sequence"/>
</dbReference>
<dbReference type="SUPFAM" id="SSF52113">
    <property type="entry name" value="BRCT domain"/>
    <property type="match status" value="1"/>
</dbReference>
<organism evidence="4 5">
    <name type="scientific">Rotaria magnacalcarata</name>
    <dbReference type="NCBI Taxonomy" id="392030"/>
    <lineage>
        <taxon>Eukaryota</taxon>
        <taxon>Metazoa</taxon>
        <taxon>Spiralia</taxon>
        <taxon>Gnathifera</taxon>
        <taxon>Rotifera</taxon>
        <taxon>Eurotatoria</taxon>
        <taxon>Bdelloidea</taxon>
        <taxon>Philodinida</taxon>
        <taxon>Philodinidae</taxon>
        <taxon>Rotaria</taxon>
    </lineage>
</organism>
<comment type="caution">
    <text evidence="4">The sequence shown here is derived from an EMBL/GenBank/DDBJ whole genome shotgun (WGS) entry which is preliminary data.</text>
</comment>
<dbReference type="PANTHER" id="PTHR12221:SF6">
    <property type="entry name" value="PESCADILLO HOMOLOG"/>
    <property type="match status" value="1"/>
</dbReference>
<protein>
    <submittedName>
        <fullName evidence="4">Uncharacterized protein</fullName>
    </submittedName>
</protein>
<dbReference type="InterPro" id="IPR036420">
    <property type="entry name" value="BRCT_dom_sf"/>
</dbReference>
<feature type="non-terminal residue" evidence="4">
    <location>
        <position position="59"/>
    </location>
</feature>
<dbReference type="EMBL" id="CAJOBJ010053346">
    <property type="protein sequence ID" value="CAF4384414.1"/>
    <property type="molecule type" value="Genomic_DNA"/>
</dbReference>
<accession>A0A8S2VD45</accession>
<evidence type="ECO:0000313" key="4">
    <source>
        <dbReference type="EMBL" id="CAF4384414.1"/>
    </source>
</evidence>
<dbReference type="EMBL" id="CAJOBH010027437">
    <property type="protein sequence ID" value="CAF4258421.1"/>
    <property type="molecule type" value="Genomic_DNA"/>
</dbReference>
<comment type="subcellular location">
    <subcellularLocation>
        <location evidence="1">Nucleus</location>
    </subcellularLocation>
</comment>
<dbReference type="GO" id="GO:0003723">
    <property type="term" value="F:RNA binding"/>
    <property type="evidence" value="ECO:0007669"/>
    <property type="project" value="TreeGrafter"/>
</dbReference>
<reference evidence="4" key="1">
    <citation type="submission" date="2021-02" db="EMBL/GenBank/DDBJ databases">
        <authorList>
            <person name="Nowell W R."/>
        </authorList>
    </citation>
    <scope>NUCLEOTIDE SEQUENCE</scope>
</reference>
<sequence>MGDTVADEDARKKEEEAKTLQKLFSKCKFFISREVPREMFAFAIRACGGDVSWDKTMCA</sequence>
<dbReference type="GO" id="GO:0000463">
    <property type="term" value="P:maturation of LSU-rRNA from tricistronic rRNA transcript (SSU-rRNA, 5.8S rRNA, LSU-rRNA)"/>
    <property type="evidence" value="ECO:0007669"/>
    <property type="project" value="TreeGrafter"/>
</dbReference>